<feature type="domain" description="HTH araC/xylS-type" evidence="4">
    <location>
        <begin position="185"/>
        <end position="283"/>
    </location>
</feature>
<dbReference type="PANTHER" id="PTHR43280:SF32">
    <property type="entry name" value="TRANSCRIPTIONAL REGULATORY PROTEIN"/>
    <property type="match status" value="1"/>
</dbReference>
<dbReference type="InterPro" id="IPR018060">
    <property type="entry name" value="HTH_AraC"/>
</dbReference>
<sequence>MPAHTYTLINQLSKHLAFKVVRLEDSPHLQELQRMSYYSMILITEGEAKLHAELSSYDVKENALICLALYQPFQLEMKDCKGFLIHFHPDFFCIYKHHNEVACNGILFNNIYQPPFHHLEPADTAKLLLIIEQMREELKEEALAQHELLSSYLKIFLITASRSRLQYTGDAREQAELPEGPFVLQKLKDAIEANFKEKHSASDYADLLNISAKALAKITKTHFNKTLTSMISERIISEAKRELYLTSKPVKAIAFELGFDDEYYFSRFFKNNVNVSPQIYRSQVGFARAEGGLN</sequence>
<name>A0A1N6D5D2_9BACT</name>
<keyword evidence="1" id="KW-0805">Transcription regulation</keyword>
<dbReference type="Pfam" id="PF12833">
    <property type="entry name" value="HTH_18"/>
    <property type="match status" value="1"/>
</dbReference>
<gene>
    <name evidence="5" type="ORF">SAMN04488055_0286</name>
</gene>
<dbReference type="GO" id="GO:0003700">
    <property type="term" value="F:DNA-binding transcription factor activity"/>
    <property type="evidence" value="ECO:0007669"/>
    <property type="project" value="InterPro"/>
</dbReference>
<reference evidence="5 6" key="1">
    <citation type="submission" date="2016-11" db="EMBL/GenBank/DDBJ databases">
        <authorList>
            <person name="Jaros S."/>
            <person name="Januszkiewicz K."/>
            <person name="Wedrychowicz H."/>
        </authorList>
    </citation>
    <scope>NUCLEOTIDE SEQUENCE [LARGE SCALE GENOMIC DNA]</scope>
    <source>
        <strain evidence="5 6">DSM 24787</strain>
    </source>
</reference>
<dbReference type="SUPFAM" id="SSF46689">
    <property type="entry name" value="Homeodomain-like"/>
    <property type="match status" value="1"/>
</dbReference>
<dbReference type="Proteomes" id="UP000185003">
    <property type="component" value="Unassembled WGS sequence"/>
</dbReference>
<dbReference type="PROSITE" id="PS01124">
    <property type="entry name" value="HTH_ARAC_FAMILY_2"/>
    <property type="match status" value="1"/>
</dbReference>
<evidence type="ECO:0000256" key="3">
    <source>
        <dbReference type="ARBA" id="ARBA00023163"/>
    </source>
</evidence>
<dbReference type="InterPro" id="IPR009057">
    <property type="entry name" value="Homeodomain-like_sf"/>
</dbReference>
<dbReference type="STRING" id="536979.SAMN04488055_0286"/>
<keyword evidence="2 5" id="KW-0238">DNA-binding</keyword>
<keyword evidence="6" id="KW-1185">Reference proteome</keyword>
<dbReference type="SUPFAM" id="SSF51215">
    <property type="entry name" value="Regulatory protein AraC"/>
    <property type="match status" value="1"/>
</dbReference>
<accession>A0A1N6D5D2</accession>
<evidence type="ECO:0000256" key="2">
    <source>
        <dbReference type="ARBA" id="ARBA00023125"/>
    </source>
</evidence>
<evidence type="ECO:0000313" key="5">
    <source>
        <dbReference type="EMBL" id="SIN65917.1"/>
    </source>
</evidence>
<keyword evidence="3" id="KW-0804">Transcription</keyword>
<organism evidence="5 6">
    <name type="scientific">Chitinophaga niabensis</name>
    <dbReference type="NCBI Taxonomy" id="536979"/>
    <lineage>
        <taxon>Bacteria</taxon>
        <taxon>Pseudomonadati</taxon>
        <taxon>Bacteroidota</taxon>
        <taxon>Chitinophagia</taxon>
        <taxon>Chitinophagales</taxon>
        <taxon>Chitinophagaceae</taxon>
        <taxon>Chitinophaga</taxon>
    </lineage>
</organism>
<protein>
    <submittedName>
        <fullName evidence="5">AraC-type DNA-binding protein</fullName>
    </submittedName>
</protein>
<dbReference type="EMBL" id="FSRA01000001">
    <property type="protein sequence ID" value="SIN65917.1"/>
    <property type="molecule type" value="Genomic_DNA"/>
</dbReference>
<evidence type="ECO:0000313" key="6">
    <source>
        <dbReference type="Proteomes" id="UP000185003"/>
    </source>
</evidence>
<proteinExistence type="predicted"/>
<dbReference type="SMART" id="SM00342">
    <property type="entry name" value="HTH_ARAC"/>
    <property type="match status" value="1"/>
</dbReference>
<evidence type="ECO:0000259" key="4">
    <source>
        <dbReference type="PROSITE" id="PS01124"/>
    </source>
</evidence>
<dbReference type="Gene3D" id="1.10.10.60">
    <property type="entry name" value="Homeodomain-like"/>
    <property type="match status" value="1"/>
</dbReference>
<evidence type="ECO:0000256" key="1">
    <source>
        <dbReference type="ARBA" id="ARBA00023015"/>
    </source>
</evidence>
<dbReference type="PANTHER" id="PTHR43280">
    <property type="entry name" value="ARAC-FAMILY TRANSCRIPTIONAL REGULATOR"/>
    <property type="match status" value="1"/>
</dbReference>
<dbReference type="InterPro" id="IPR037923">
    <property type="entry name" value="HTH-like"/>
</dbReference>
<dbReference type="GO" id="GO:0043565">
    <property type="term" value="F:sequence-specific DNA binding"/>
    <property type="evidence" value="ECO:0007669"/>
    <property type="project" value="InterPro"/>
</dbReference>
<dbReference type="AlphaFoldDB" id="A0A1N6D5D2"/>